<dbReference type="Proteomes" id="UP000032503">
    <property type="component" value="Unassembled WGS sequence"/>
</dbReference>
<reference evidence="2 3" key="1">
    <citation type="journal article" date="2001" name="Int. J. Syst. Evol. Microbiol.">
        <title>Agreia bicolorata gen. nov., sp. nov., to accommodate actinobacteria isolated from narrow reed grass infected by the nematode Heteroanguina graminophila.</title>
        <authorList>
            <person name="Evtushenko L.I."/>
            <person name="Dorofeeva L.V."/>
            <person name="Dobrovolskaya T.G."/>
            <person name="Streshinskaya G.M."/>
            <person name="Subbotin S.A."/>
            <person name="Tiedje J.M."/>
        </authorList>
    </citation>
    <scope>NUCLEOTIDE SEQUENCE [LARGE SCALE GENOMIC DNA]</scope>
    <source>
        <strain evidence="2 3">VKM Ac-1804</strain>
    </source>
</reference>
<gene>
    <name evidence="2" type="ORF">TZ00_12645</name>
</gene>
<dbReference type="PROSITE" id="PS51746">
    <property type="entry name" value="PPM_2"/>
    <property type="match status" value="1"/>
</dbReference>
<dbReference type="Pfam" id="PF13672">
    <property type="entry name" value="PP2C_2"/>
    <property type="match status" value="1"/>
</dbReference>
<dbReference type="CDD" id="cd00143">
    <property type="entry name" value="PP2Cc"/>
    <property type="match status" value="1"/>
</dbReference>
<dbReference type="InterPro" id="IPR036457">
    <property type="entry name" value="PPM-type-like_dom_sf"/>
</dbReference>
<accession>A0ABR5CE94</accession>
<dbReference type="EMBL" id="JYFC01000005">
    <property type="protein sequence ID" value="KJC63960.1"/>
    <property type="molecule type" value="Genomic_DNA"/>
</dbReference>
<evidence type="ECO:0000259" key="1">
    <source>
        <dbReference type="PROSITE" id="PS51746"/>
    </source>
</evidence>
<evidence type="ECO:0000313" key="3">
    <source>
        <dbReference type="Proteomes" id="UP000032503"/>
    </source>
</evidence>
<dbReference type="SMART" id="SM00332">
    <property type="entry name" value="PP2Cc"/>
    <property type="match status" value="1"/>
</dbReference>
<dbReference type="InterPro" id="IPR025874">
    <property type="entry name" value="DZR"/>
</dbReference>
<comment type="caution">
    <text evidence="2">The sequence shown here is derived from an EMBL/GenBank/DDBJ whole genome shotgun (WGS) entry which is preliminary data.</text>
</comment>
<proteinExistence type="predicted"/>
<keyword evidence="3" id="KW-1185">Reference proteome</keyword>
<protein>
    <recommendedName>
        <fullName evidence="1">PPM-type phosphatase domain-containing protein</fullName>
    </recommendedName>
</protein>
<dbReference type="SUPFAM" id="SSF81606">
    <property type="entry name" value="PP2C-like"/>
    <property type="match status" value="1"/>
</dbReference>
<sequence length="365" mass="38154">MPVLCPACGTVNDPDAKYCEECGTQLGDLVEVSTAPEAGETEAVAEQNEATSSTSTPRRACVYCGGSIADDGYCELCGKPAQSERDHWQEAPAAWVGGVCDRGIRHEINEDAMALAADPQPGEFAVLVVCDGVSSTPGSDKASLAAARAATAHLAAGRETDVADGHGDELAQARWSDRMLEAGERSSAAIYEAIGELAARTNPPSCTFAAAVIDGPLVVVGGVGDSRVYWIADSGKSRQLTTDDSWSQEMMAHGMSRQQAESAPQAHSITRWLGADSPDEVPHVVPTYPTGAGWILVCSDGLWNYCSDADDLAELVHRVVGLVGSNPVQVASSLVDWANEQGGQDNITAVLARFDSVVPTPAQPA</sequence>
<dbReference type="InterPro" id="IPR001932">
    <property type="entry name" value="PPM-type_phosphatase-like_dom"/>
</dbReference>
<dbReference type="SMART" id="SM00331">
    <property type="entry name" value="PP2C_SIG"/>
    <property type="match status" value="1"/>
</dbReference>
<feature type="domain" description="PPM-type phosphatase" evidence="1">
    <location>
        <begin position="96"/>
        <end position="354"/>
    </location>
</feature>
<evidence type="ECO:0000313" key="2">
    <source>
        <dbReference type="EMBL" id="KJC63960.1"/>
    </source>
</evidence>
<dbReference type="Pfam" id="PF12773">
    <property type="entry name" value="DZR"/>
    <property type="match status" value="1"/>
</dbReference>
<organism evidence="2 3">
    <name type="scientific">Agreia bicolorata</name>
    <dbReference type="NCBI Taxonomy" id="110935"/>
    <lineage>
        <taxon>Bacteria</taxon>
        <taxon>Bacillati</taxon>
        <taxon>Actinomycetota</taxon>
        <taxon>Actinomycetes</taxon>
        <taxon>Micrococcales</taxon>
        <taxon>Microbacteriaceae</taxon>
        <taxon>Agreia</taxon>
    </lineage>
</organism>
<dbReference type="Gene3D" id="3.60.40.10">
    <property type="entry name" value="PPM-type phosphatase domain"/>
    <property type="match status" value="1"/>
</dbReference>
<name>A0ABR5CE94_9MICO</name>